<dbReference type="Gene3D" id="1.10.10.10">
    <property type="entry name" value="Winged helix-like DNA-binding domain superfamily/Winged helix DNA-binding domain"/>
    <property type="match status" value="1"/>
</dbReference>
<dbReference type="Pfam" id="PF00250">
    <property type="entry name" value="Forkhead"/>
    <property type="match status" value="1"/>
</dbReference>
<evidence type="ECO:0000259" key="5">
    <source>
        <dbReference type="PROSITE" id="PS50039"/>
    </source>
</evidence>
<protein>
    <submittedName>
        <fullName evidence="6">Forkhead box protein I1</fullName>
    </submittedName>
</protein>
<dbReference type="PANTHER" id="PTHR11829">
    <property type="entry name" value="FORKHEAD BOX PROTEIN"/>
    <property type="match status" value="1"/>
</dbReference>
<dbReference type="InterPro" id="IPR001766">
    <property type="entry name" value="Fork_head_dom"/>
</dbReference>
<dbReference type="PROSITE" id="PS00658">
    <property type="entry name" value="FORK_HEAD_2"/>
    <property type="match status" value="1"/>
</dbReference>
<feature type="DNA-binding region" description="Fork-head" evidence="4">
    <location>
        <begin position="1"/>
        <end position="59"/>
    </location>
</feature>
<dbReference type="GO" id="GO:0030154">
    <property type="term" value="P:cell differentiation"/>
    <property type="evidence" value="ECO:0007669"/>
    <property type="project" value="TreeGrafter"/>
</dbReference>
<keyword evidence="2 4" id="KW-0238">DNA-binding</keyword>
<dbReference type="GO" id="GO:0000981">
    <property type="term" value="F:DNA-binding transcription factor activity, RNA polymerase II-specific"/>
    <property type="evidence" value="ECO:0007669"/>
    <property type="project" value="TreeGrafter"/>
</dbReference>
<evidence type="ECO:0000256" key="4">
    <source>
        <dbReference type="PROSITE-ProRule" id="PRU00089"/>
    </source>
</evidence>
<dbReference type="PANTHER" id="PTHR11829:SF411">
    <property type="entry name" value="FORKHEAD BOX PROTEIN L2"/>
    <property type="match status" value="1"/>
</dbReference>
<dbReference type="InterPro" id="IPR036388">
    <property type="entry name" value="WH-like_DNA-bd_sf"/>
</dbReference>
<dbReference type="InterPro" id="IPR030456">
    <property type="entry name" value="TF_fork_head_CS_2"/>
</dbReference>
<dbReference type="GO" id="GO:0009653">
    <property type="term" value="P:anatomical structure morphogenesis"/>
    <property type="evidence" value="ECO:0007669"/>
    <property type="project" value="TreeGrafter"/>
</dbReference>
<evidence type="ECO:0000256" key="3">
    <source>
        <dbReference type="ARBA" id="ARBA00023242"/>
    </source>
</evidence>
<dbReference type="InterPro" id="IPR050211">
    <property type="entry name" value="FOX_domain-containing"/>
</dbReference>
<gene>
    <name evidence="6" type="primary">FOXI1</name>
    <name evidence="6" type="ORF">RLOC_00000691</name>
</gene>
<dbReference type="Proteomes" id="UP000197619">
    <property type="component" value="Unassembled WGS sequence"/>
</dbReference>
<evidence type="ECO:0000256" key="1">
    <source>
        <dbReference type="ARBA" id="ARBA00004123"/>
    </source>
</evidence>
<dbReference type="AlphaFoldDB" id="A0A218UHU0"/>
<dbReference type="SUPFAM" id="SSF46785">
    <property type="entry name" value="Winged helix' DNA-binding domain"/>
    <property type="match status" value="1"/>
</dbReference>
<evidence type="ECO:0000256" key="2">
    <source>
        <dbReference type="ARBA" id="ARBA00023125"/>
    </source>
</evidence>
<dbReference type="GO" id="GO:0000978">
    <property type="term" value="F:RNA polymerase II cis-regulatory region sequence-specific DNA binding"/>
    <property type="evidence" value="ECO:0007669"/>
    <property type="project" value="TreeGrafter"/>
</dbReference>
<comment type="subcellular location">
    <subcellularLocation>
        <location evidence="1 4">Nucleus</location>
    </subcellularLocation>
</comment>
<accession>A0A218UHU0</accession>
<dbReference type="PRINTS" id="PR00053">
    <property type="entry name" value="FORKHEAD"/>
</dbReference>
<dbReference type="GO" id="GO:0005634">
    <property type="term" value="C:nucleus"/>
    <property type="evidence" value="ECO:0007669"/>
    <property type="project" value="UniProtKB-SubCell"/>
</dbReference>
<comment type="caution">
    <text evidence="6">The sequence shown here is derived from an EMBL/GenBank/DDBJ whole genome shotgun (WGS) entry which is preliminary data.</text>
</comment>
<keyword evidence="3 4" id="KW-0539">Nucleus</keyword>
<dbReference type="InterPro" id="IPR036390">
    <property type="entry name" value="WH_DNA-bd_sf"/>
</dbReference>
<dbReference type="EMBL" id="MUZQ01000293">
    <property type="protein sequence ID" value="OWK53339.1"/>
    <property type="molecule type" value="Genomic_DNA"/>
</dbReference>
<evidence type="ECO:0000313" key="7">
    <source>
        <dbReference type="Proteomes" id="UP000197619"/>
    </source>
</evidence>
<evidence type="ECO:0000313" key="6">
    <source>
        <dbReference type="EMBL" id="OWK53339.1"/>
    </source>
</evidence>
<sequence>MAIRASPGQRLSLSGIYAYIAERFPFYRGSGGQWQNSVRHNLSLNRCFRRLPTGSAASPPASRLVGAFALLSGRCAAYSTHNPQNSPFAMGRDCNSEILTEKSKEVPKNPHLDNPEAELPPGIIVLSKAEVLLMFLMSNFSQAMWANALLVFRTAVHVKLGDDE</sequence>
<dbReference type="CDD" id="cd00059">
    <property type="entry name" value="FH_FOX"/>
    <property type="match status" value="1"/>
</dbReference>
<reference evidence="6 7" key="1">
    <citation type="submission" date="2017-05" db="EMBL/GenBank/DDBJ databases">
        <title>Genome of assembly of the Bengalese finch, Lonchura striata domestica.</title>
        <authorList>
            <person name="Colquitt B.M."/>
            <person name="Brainard M.S."/>
        </authorList>
    </citation>
    <scope>NUCLEOTIDE SEQUENCE [LARGE SCALE GENOMIC DNA]</scope>
    <source>
        <strain evidence="6">White83orange57</strain>
    </source>
</reference>
<proteinExistence type="predicted"/>
<dbReference type="PROSITE" id="PS50039">
    <property type="entry name" value="FORK_HEAD_3"/>
    <property type="match status" value="1"/>
</dbReference>
<feature type="domain" description="Fork-head" evidence="5">
    <location>
        <begin position="1"/>
        <end position="59"/>
    </location>
</feature>
<keyword evidence="7" id="KW-1185">Reference proteome</keyword>
<dbReference type="SMART" id="SM00339">
    <property type="entry name" value="FH"/>
    <property type="match status" value="1"/>
</dbReference>
<name>A0A218UHU0_9PASE</name>
<organism evidence="6 7">
    <name type="scientific">Lonchura striata</name>
    <name type="common">white-rumped munia</name>
    <dbReference type="NCBI Taxonomy" id="40157"/>
    <lineage>
        <taxon>Eukaryota</taxon>
        <taxon>Metazoa</taxon>
        <taxon>Chordata</taxon>
        <taxon>Craniata</taxon>
        <taxon>Vertebrata</taxon>
        <taxon>Euteleostomi</taxon>
        <taxon>Archelosauria</taxon>
        <taxon>Archosauria</taxon>
        <taxon>Dinosauria</taxon>
        <taxon>Saurischia</taxon>
        <taxon>Theropoda</taxon>
        <taxon>Coelurosauria</taxon>
        <taxon>Aves</taxon>
        <taxon>Neognathae</taxon>
        <taxon>Neoaves</taxon>
        <taxon>Telluraves</taxon>
        <taxon>Australaves</taxon>
        <taxon>Passeriformes</taxon>
        <taxon>Passeroidea</taxon>
        <taxon>Estrildidae</taxon>
        <taxon>Estrildinae</taxon>
        <taxon>Lonchura</taxon>
    </lineage>
</organism>